<dbReference type="Proteomes" id="UP000193642">
    <property type="component" value="Unassembled WGS sequence"/>
</dbReference>
<reference evidence="2 3" key="1">
    <citation type="submission" date="2016-07" db="EMBL/GenBank/DDBJ databases">
        <title>Pervasive Adenine N6-methylation of Active Genes in Fungi.</title>
        <authorList>
            <consortium name="DOE Joint Genome Institute"/>
            <person name="Mondo S.J."/>
            <person name="Dannebaum R.O."/>
            <person name="Kuo R.C."/>
            <person name="Labutti K."/>
            <person name="Haridas S."/>
            <person name="Kuo A."/>
            <person name="Salamov A."/>
            <person name="Ahrendt S.R."/>
            <person name="Lipzen A."/>
            <person name="Sullivan W."/>
            <person name="Andreopoulos W.B."/>
            <person name="Clum A."/>
            <person name="Lindquist E."/>
            <person name="Daum C."/>
            <person name="Ramamoorthy G.K."/>
            <person name="Gryganskyi A."/>
            <person name="Culley D."/>
            <person name="Magnuson J.K."/>
            <person name="James T.Y."/>
            <person name="O'Malley M.A."/>
            <person name="Stajich J.E."/>
            <person name="Spatafora J.W."/>
            <person name="Visel A."/>
            <person name="Grigoriev I.V."/>
        </authorList>
    </citation>
    <scope>NUCLEOTIDE SEQUENCE [LARGE SCALE GENOMIC DNA]</scope>
    <source>
        <strain evidence="2 3">JEL800</strain>
    </source>
</reference>
<name>A0A1Y2BU22_9FUNG</name>
<feature type="region of interest" description="Disordered" evidence="1">
    <location>
        <begin position="18"/>
        <end position="45"/>
    </location>
</feature>
<proteinExistence type="predicted"/>
<evidence type="ECO:0000256" key="1">
    <source>
        <dbReference type="SAM" id="MobiDB-lite"/>
    </source>
</evidence>
<sequence length="230" mass="24317">MSPRRRFTKTIRLNASTSQEYLADDSEQIQSAQLSPPPPTTAADSLKRTEWPLTMVTNETESDEQIIVMAQKRSFELMRNGSVSPPTQISGVSVVGSGGEERNRRASHALPKLVGIPVSGGIPVGGGPTSPLHQQLQQQLQQQQRSSVTISRGIVSTGTVVVSSAGAELLEHHSSVAHVVSDSTSTTSAISETATPVIGVPVQTVRTGFALVDIDNPITRTGSSKATIVD</sequence>
<protein>
    <submittedName>
        <fullName evidence="2">Uncharacterized protein</fullName>
    </submittedName>
</protein>
<gene>
    <name evidence="2" type="ORF">BCR33DRAFT_769298</name>
</gene>
<evidence type="ECO:0000313" key="3">
    <source>
        <dbReference type="Proteomes" id="UP000193642"/>
    </source>
</evidence>
<dbReference type="OrthoDB" id="10420453at2759"/>
<organism evidence="2 3">
    <name type="scientific">Rhizoclosmatium globosum</name>
    <dbReference type="NCBI Taxonomy" id="329046"/>
    <lineage>
        <taxon>Eukaryota</taxon>
        <taxon>Fungi</taxon>
        <taxon>Fungi incertae sedis</taxon>
        <taxon>Chytridiomycota</taxon>
        <taxon>Chytridiomycota incertae sedis</taxon>
        <taxon>Chytridiomycetes</taxon>
        <taxon>Chytridiales</taxon>
        <taxon>Chytriomycetaceae</taxon>
        <taxon>Rhizoclosmatium</taxon>
    </lineage>
</organism>
<evidence type="ECO:0000313" key="2">
    <source>
        <dbReference type="EMBL" id="ORY38184.1"/>
    </source>
</evidence>
<accession>A0A1Y2BU22</accession>
<keyword evidence="3" id="KW-1185">Reference proteome</keyword>
<dbReference type="EMBL" id="MCGO01000045">
    <property type="protein sequence ID" value="ORY38184.1"/>
    <property type="molecule type" value="Genomic_DNA"/>
</dbReference>
<dbReference type="AlphaFoldDB" id="A0A1Y2BU22"/>
<comment type="caution">
    <text evidence="2">The sequence shown here is derived from an EMBL/GenBank/DDBJ whole genome shotgun (WGS) entry which is preliminary data.</text>
</comment>